<dbReference type="EMBL" id="HBDW01002256">
    <property type="protein sequence ID" value="CAD8218123.1"/>
    <property type="molecule type" value="Transcribed_RNA"/>
</dbReference>
<sequence>MAGVIAAIPIGCAPTHVQSALNGTLNPPSMAPPLSSSLAVRQHIFIPPSTAPSIRQQRHHRCQITAMAPSLSSSSAVRQLMFNLPSMAPSIRLQWHHRCHPHWLCANTSSSRLQRHHQSASNGTIAVKITAMSPCRHKPTEHNTTPPTEHLTHLLKECPYSIAVWQAMEITLTHLGIDAAIPMQELRSSLFAMASGFVLNPPSNPQTTVTPQPMSWEGQAQALNAPPIQQRPKARDNHHLPLWALIHSIALKTIWNCRCECVFHSPGEPLPPSPLKRFLFFLLSYITTERSVRHSRRSFPLAIWNPLLTAECTPTLSAKHLKETTCDNFTGESLTSLGCL</sequence>
<name>A0A7R9SXJ6_9CHLO</name>
<accession>A0A7R9SXJ6</accession>
<dbReference type="AlphaFoldDB" id="A0A7R9SXJ6"/>
<protein>
    <submittedName>
        <fullName evidence="1">Uncharacterized protein</fullName>
    </submittedName>
</protein>
<gene>
    <name evidence="1" type="ORF">PPRO1472_LOCUS1565</name>
</gene>
<organism evidence="1">
    <name type="scientific">Pycnococcus provasolii</name>
    <dbReference type="NCBI Taxonomy" id="41880"/>
    <lineage>
        <taxon>Eukaryota</taxon>
        <taxon>Viridiplantae</taxon>
        <taxon>Chlorophyta</taxon>
        <taxon>Pseudoscourfieldiophyceae</taxon>
        <taxon>Pseudoscourfieldiales</taxon>
        <taxon>Pycnococcaceae</taxon>
        <taxon>Pycnococcus</taxon>
    </lineage>
</organism>
<proteinExistence type="predicted"/>
<evidence type="ECO:0000313" key="1">
    <source>
        <dbReference type="EMBL" id="CAD8218123.1"/>
    </source>
</evidence>
<reference evidence="1" key="1">
    <citation type="submission" date="2021-01" db="EMBL/GenBank/DDBJ databases">
        <authorList>
            <person name="Corre E."/>
            <person name="Pelletier E."/>
            <person name="Niang G."/>
            <person name="Scheremetjew M."/>
            <person name="Finn R."/>
            <person name="Kale V."/>
            <person name="Holt S."/>
            <person name="Cochrane G."/>
            <person name="Meng A."/>
            <person name="Brown T."/>
            <person name="Cohen L."/>
        </authorList>
    </citation>
    <scope>NUCLEOTIDE SEQUENCE</scope>
    <source>
        <strain evidence="1">RCC251</strain>
    </source>
</reference>